<dbReference type="InterPro" id="IPR007751">
    <property type="entry name" value="DUF676_lipase-like"/>
</dbReference>
<dbReference type="SUPFAM" id="SSF53474">
    <property type="entry name" value="alpha/beta-Hydrolases"/>
    <property type="match status" value="1"/>
</dbReference>
<dbReference type="InterPro" id="IPR044294">
    <property type="entry name" value="Lipase-like"/>
</dbReference>
<accession>A0A834LU62</accession>
<dbReference type="AlphaFoldDB" id="A0A834LU62"/>
<feature type="domain" description="DUF676" evidence="1">
    <location>
        <begin position="451"/>
        <end position="532"/>
    </location>
</feature>
<organism evidence="2 3">
    <name type="scientific">Rhododendron simsii</name>
    <name type="common">Sims's rhododendron</name>
    <dbReference type="NCBI Taxonomy" id="118357"/>
    <lineage>
        <taxon>Eukaryota</taxon>
        <taxon>Viridiplantae</taxon>
        <taxon>Streptophyta</taxon>
        <taxon>Embryophyta</taxon>
        <taxon>Tracheophyta</taxon>
        <taxon>Spermatophyta</taxon>
        <taxon>Magnoliopsida</taxon>
        <taxon>eudicotyledons</taxon>
        <taxon>Gunneridae</taxon>
        <taxon>Pentapetalae</taxon>
        <taxon>asterids</taxon>
        <taxon>Ericales</taxon>
        <taxon>Ericaceae</taxon>
        <taxon>Ericoideae</taxon>
        <taxon>Rhodoreae</taxon>
        <taxon>Rhododendron</taxon>
    </lineage>
</organism>
<gene>
    <name evidence="2" type="ORF">RHSIM_Rhsim02G0141300</name>
</gene>
<protein>
    <recommendedName>
        <fullName evidence="1">DUF676 domain-containing protein</fullName>
    </recommendedName>
</protein>
<dbReference type="InterPro" id="IPR029058">
    <property type="entry name" value="AB_hydrolase_fold"/>
</dbReference>
<dbReference type="PANTHER" id="PTHR12482">
    <property type="entry name" value="LIPASE ROG1-RELATED-RELATED"/>
    <property type="match status" value="1"/>
</dbReference>
<name>A0A834LU62_RHOSS</name>
<evidence type="ECO:0000259" key="1">
    <source>
        <dbReference type="Pfam" id="PF05057"/>
    </source>
</evidence>
<dbReference type="Proteomes" id="UP000626092">
    <property type="component" value="Unassembled WGS sequence"/>
</dbReference>
<sequence>MASTAPWLHYSPGFKITCANSFPSPNPSSAAAAASSSSPSCSSFDNRQAFGWNWNNFSNFSEGVGYIEEGQRLRLEVPREAFAMHISRAEWISEILLQLKLVSVLRVVLVFSVNKKYRSRNTVANGGALEVVKSLVFGLWGPCPILLSWFGKHGREGIAASSLVLDGALLEEVELDDLSKGGYALHMRLFILKLCGINNIWKQQSIRAQAMGTTQGNGTSPRASALVKDEPDHLLVLVHGIMASPSDWIYVEAELKRRLGRNFLIYASSCNTFTKTFAGIDGAGKRLADEVMQVVKRTDSLKRISFLAHSLGGLFARYAISELYSPAAFSTDECDKVPASTNSKSKTASPSRRGLVAGLEPVNFITLATPHLGVRGKKQGCIAVVSMAFGSGFLSCLVRIVVAVSCGGMCSKKRGRLVRRADKTMYMDKQEKKACKNGRAENRSDDVGADTQLPLLLGFPILEKLAPSIASIFVGRTGSQLFLTDGKANKPPLLLRMASDCEDGKFISALGAFRCRILYANVSYDHMVGWRTSSIRRETELFKPPRQSLNGYKHVVDVEYYPPVSSDGPHFPPEAAKAKAAAQNAPNTENTVEYHEIMEEEMIRGLQQLGWKKVDVSFHSAIWPFFAHNNIHVKNEWFHNAGAGVVAHVADSLKQQETLQDANSFIVASL</sequence>
<evidence type="ECO:0000313" key="3">
    <source>
        <dbReference type="Proteomes" id="UP000626092"/>
    </source>
</evidence>
<proteinExistence type="predicted"/>
<comment type="caution">
    <text evidence="2">The sequence shown here is derived from an EMBL/GenBank/DDBJ whole genome shotgun (WGS) entry which is preliminary data.</text>
</comment>
<dbReference type="OrthoDB" id="273452at2759"/>
<dbReference type="EMBL" id="WJXA01000002">
    <property type="protein sequence ID" value="KAF7150672.1"/>
    <property type="molecule type" value="Genomic_DNA"/>
</dbReference>
<keyword evidence="3" id="KW-1185">Reference proteome</keyword>
<reference evidence="2" key="1">
    <citation type="submission" date="2019-11" db="EMBL/GenBank/DDBJ databases">
        <authorList>
            <person name="Liu Y."/>
            <person name="Hou J."/>
            <person name="Li T.-Q."/>
            <person name="Guan C.-H."/>
            <person name="Wu X."/>
            <person name="Wu H.-Z."/>
            <person name="Ling F."/>
            <person name="Zhang R."/>
            <person name="Shi X.-G."/>
            <person name="Ren J.-P."/>
            <person name="Chen E.-F."/>
            <person name="Sun J.-M."/>
        </authorList>
    </citation>
    <scope>NUCLEOTIDE SEQUENCE</scope>
    <source>
        <strain evidence="2">Adult_tree_wgs_1</strain>
        <tissue evidence="2">Leaves</tissue>
    </source>
</reference>
<dbReference type="FunFam" id="3.40.50.1820:FF:000175">
    <property type="entry name" value="Hydrolase-like protein family"/>
    <property type="match status" value="1"/>
</dbReference>
<feature type="domain" description="DUF676" evidence="1">
    <location>
        <begin position="229"/>
        <end position="384"/>
    </location>
</feature>
<dbReference type="PANTHER" id="PTHR12482:SF11">
    <property type="entry name" value="LIPASE YOR059C ISOFORM X1"/>
    <property type="match status" value="1"/>
</dbReference>
<evidence type="ECO:0000313" key="2">
    <source>
        <dbReference type="EMBL" id="KAF7150672.1"/>
    </source>
</evidence>
<dbReference type="Pfam" id="PF05057">
    <property type="entry name" value="DUF676"/>
    <property type="match status" value="2"/>
</dbReference>
<dbReference type="Gene3D" id="3.40.50.1820">
    <property type="entry name" value="alpha/beta hydrolase"/>
    <property type="match status" value="1"/>
</dbReference>